<evidence type="ECO:0000313" key="2">
    <source>
        <dbReference type="Proteomes" id="UP000292665"/>
    </source>
</evidence>
<gene>
    <name evidence="1" type="ORF">EAI93_02620</name>
</gene>
<sequence length="65" mass="7459">MKNILCCDCQYCGDKYSFPLPNDLIEVDSENPLIKHYYCCCGDSEFYGKDITNLGLTKCDSFEEL</sequence>
<comment type="caution">
    <text evidence="1">The sequence shown here is derived from an EMBL/GenBank/DDBJ whole genome shotgun (WGS) entry which is preliminary data.</text>
</comment>
<dbReference type="AlphaFoldDB" id="A0A4Q5CAJ1"/>
<protein>
    <submittedName>
        <fullName evidence="1">Uncharacterized protein</fullName>
    </submittedName>
</protein>
<dbReference type="EMBL" id="RCYR01000002">
    <property type="protein sequence ID" value="RYS81753.1"/>
    <property type="molecule type" value="Genomic_DNA"/>
</dbReference>
<proteinExistence type="predicted"/>
<evidence type="ECO:0000313" key="1">
    <source>
        <dbReference type="EMBL" id="RYS81753.1"/>
    </source>
</evidence>
<name>A0A4Q5CAJ1_9FIRM</name>
<organism evidence="1 2">
    <name type="scientific">[Ruminococcus] torques</name>
    <dbReference type="NCBI Taxonomy" id="33039"/>
    <lineage>
        <taxon>Bacteria</taxon>
        <taxon>Bacillati</taxon>
        <taxon>Bacillota</taxon>
        <taxon>Clostridia</taxon>
        <taxon>Lachnospirales</taxon>
        <taxon>Lachnospiraceae</taxon>
        <taxon>Mediterraneibacter</taxon>
    </lineage>
</organism>
<reference evidence="1 2" key="1">
    <citation type="journal article" date="2019" name="Science, e1252229">
        <title>Invertible promoters mediate bacterial phase variation, antibiotic resistance, and host adaptation in the gut.</title>
        <authorList>
            <person name="Jiang X."/>
            <person name="Hall A.B."/>
            <person name="Arthur T.D."/>
            <person name="Plichta D.R."/>
            <person name="Covington C.T."/>
            <person name="Poyet M."/>
            <person name="Crothers J."/>
            <person name="Moses P.L."/>
            <person name="Tolonen A.C."/>
            <person name="Vlamakis H."/>
            <person name="Alm E.J."/>
            <person name="Xavier R.J."/>
        </authorList>
    </citation>
    <scope>NUCLEOTIDE SEQUENCE [LARGE SCALE GENOMIC DNA]</scope>
    <source>
        <strain evidence="2">aa_0143</strain>
    </source>
</reference>
<accession>A0A4Q5CAJ1</accession>
<dbReference type="Proteomes" id="UP000292665">
    <property type="component" value="Unassembled WGS sequence"/>
</dbReference>